<evidence type="ECO:0000313" key="9">
    <source>
        <dbReference type="Proteomes" id="UP000178272"/>
    </source>
</evidence>
<evidence type="ECO:0000256" key="3">
    <source>
        <dbReference type="ARBA" id="ARBA00022475"/>
    </source>
</evidence>
<feature type="transmembrane region" description="Helical" evidence="7">
    <location>
        <begin position="399"/>
        <end position="416"/>
    </location>
</feature>
<feature type="transmembrane region" description="Helical" evidence="7">
    <location>
        <begin position="338"/>
        <end position="358"/>
    </location>
</feature>
<sequence length="493" mass="54663">MVGNLEYALEDLDLESVKKRTISGILALTFRTFFLQIIGLVAFGIYGSLFEIAQLGTYSLVLAVKNFLSYFSDIGLAGALIQKKEVLTNEDLKSTFLIQQSLVIFLLVVLFFTTPFLQDFYKWSDEIVYLLWALAVSFFISSLRTIPTVILERKLQFEKLIIPQIADTIVFNATVIYLATQGFGLTSFTVGVLLQALVGLVLTYILQPWTPGFAFSKSALKTLLRFGVPYQTNTFLAMLKDDGLILILGRILGDSGVGLLMWGQRWGQAPLRFFMDQVIKVTFPAFSRIQDKSDELANAVSRAVFFVCFLVFPAVIGLAILAPVIIEIVPRYAKWQPALFALSMFGTSALFAAVTTPLTNALNAIGKIKITFYLMIMWTVLSWGLIPFLAIHYGVNGAAVGYALVSSSSVIAIFVVRKYVLFSLGTPVLKPLVASFGMGTILFVVRDMMPPSLQWIFILLVFGGSVYILGVLLLVGQTLLKDVRRILYALIKK</sequence>
<dbReference type="Proteomes" id="UP000178272">
    <property type="component" value="Unassembled WGS sequence"/>
</dbReference>
<organism evidence="8 9">
    <name type="scientific">Candidatus Blackburnbacteria bacterium RIFCSPHIGHO2_12_FULL_41_13b</name>
    <dbReference type="NCBI Taxonomy" id="1797517"/>
    <lineage>
        <taxon>Bacteria</taxon>
        <taxon>Candidatus Blackburniibacteriota</taxon>
    </lineage>
</organism>
<keyword evidence="4 7" id="KW-0812">Transmembrane</keyword>
<dbReference type="AlphaFoldDB" id="A0A1G1VA87"/>
<dbReference type="STRING" id="1797517.A3F61_02810"/>
<comment type="caution">
    <text evidence="8">The sequence shown here is derived from an EMBL/GenBank/DDBJ whole genome shotgun (WGS) entry which is preliminary data.</text>
</comment>
<keyword evidence="5 7" id="KW-1133">Transmembrane helix</keyword>
<protein>
    <submittedName>
        <fullName evidence="8">Uncharacterized protein</fullName>
    </submittedName>
</protein>
<evidence type="ECO:0000313" key="8">
    <source>
        <dbReference type="EMBL" id="OGY12378.1"/>
    </source>
</evidence>
<comment type="subcellular location">
    <subcellularLocation>
        <location evidence="1">Cell membrane</location>
        <topology evidence="1">Multi-pass membrane protein</topology>
    </subcellularLocation>
</comment>
<feature type="transmembrane region" description="Helical" evidence="7">
    <location>
        <begin position="127"/>
        <end position="151"/>
    </location>
</feature>
<evidence type="ECO:0000256" key="4">
    <source>
        <dbReference type="ARBA" id="ARBA00022692"/>
    </source>
</evidence>
<dbReference type="InterPro" id="IPR050833">
    <property type="entry name" value="Poly_Biosynth_Transport"/>
</dbReference>
<keyword evidence="3" id="KW-1003">Cell membrane</keyword>
<accession>A0A1G1VA87</accession>
<dbReference type="Pfam" id="PF13440">
    <property type="entry name" value="Polysacc_synt_3"/>
    <property type="match status" value="1"/>
</dbReference>
<dbReference type="EMBL" id="MHCA01000020">
    <property type="protein sequence ID" value="OGY12378.1"/>
    <property type="molecule type" value="Genomic_DNA"/>
</dbReference>
<evidence type="ECO:0000256" key="1">
    <source>
        <dbReference type="ARBA" id="ARBA00004651"/>
    </source>
</evidence>
<feature type="transmembrane region" description="Helical" evidence="7">
    <location>
        <begin position="102"/>
        <end position="121"/>
    </location>
</feature>
<gene>
    <name evidence="8" type="ORF">A3F61_02810</name>
</gene>
<evidence type="ECO:0000256" key="5">
    <source>
        <dbReference type="ARBA" id="ARBA00022989"/>
    </source>
</evidence>
<feature type="transmembrane region" description="Helical" evidence="7">
    <location>
        <begin position="185"/>
        <end position="206"/>
    </location>
</feature>
<name>A0A1G1VA87_9BACT</name>
<feature type="transmembrane region" description="Helical" evidence="7">
    <location>
        <begin position="452"/>
        <end position="475"/>
    </location>
</feature>
<dbReference type="PANTHER" id="PTHR30250:SF10">
    <property type="entry name" value="LIPOPOLYSACCHARIDE BIOSYNTHESIS PROTEIN WZXC"/>
    <property type="match status" value="1"/>
</dbReference>
<evidence type="ECO:0000256" key="2">
    <source>
        <dbReference type="ARBA" id="ARBA00007430"/>
    </source>
</evidence>
<reference evidence="8 9" key="1">
    <citation type="journal article" date="2016" name="Nat. Commun.">
        <title>Thousands of microbial genomes shed light on interconnected biogeochemical processes in an aquifer system.</title>
        <authorList>
            <person name="Anantharaman K."/>
            <person name="Brown C.T."/>
            <person name="Hug L.A."/>
            <person name="Sharon I."/>
            <person name="Castelle C.J."/>
            <person name="Probst A.J."/>
            <person name="Thomas B.C."/>
            <person name="Singh A."/>
            <person name="Wilkins M.J."/>
            <person name="Karaoz U."/>
            <person name="Brodie E.L."/>
            <person name="Williams K.H."/>
            <person name="Hubbard S.S."/>
            <person name="Banfield J.F."/>
        </authorList>
    </citation>
    <scope>NUCLEOTIDE SEQUENCE [LARGE SCALE GENOMIC DNA]</scope>
</reference>
<dbReference type="GO" id="GO:0005886">
    <property type="term" value="C:plasma membrane"/>
    <property type="evidence" value="ECO:0007669"/>
    <property type="project" value="UniProtKB-SubCell"/>
</dbReference>
<feature type="transmembrane region" description="Helical" evidence="7">
    <location>
        <begin position="58"/>
        <end position="81"/>
    </location>
</feature>
<dbReference type="PANTHER" id="PTHR30250">
    <property type="entry name" value="PST FAMILY PREDICTED COLANIC ACID TRANSPORTER"/>
    <property type="match status" value="1"/>
</dbReference>
<keyword evidence="6 7" id="KW-0472">Membrane</keyword>
<feature type="transmembrane region" description="Helical" evidence="7">
    <location>
        <begin position="370"/>
        <end position="393"/>
    </location>
</feature>
<feature type="transmembrane region" description="Helical" evidence="7">
    <location>
        <begin position="303"/>
        <end position="326"/>
    </location>
</feature>
<feature type="transmembrane region" description="Helical" evidence="7">
    <location>
        <begin position="428"/>
        <end position="446"/>
    </location>
</feature>
<evidence type="ECO:0000256" key="7">
    <source>
        <dbReference type="SAM" id="Phobius"/>
    </source>
</evidence>
<feature type="transmembrane region" description="Helical" evidence="7">
    <location>
        <begin position="25"/>
        <end position="46"/>
    </location>
</feature>
<feature type="transmembrane region" description="Helical" evidence="7">
    <location>
        <begin position="160"/>
        <end position="179"/>
    </location>
</feature>
<comment type="similarity">
    <text evidence="2">Belongs to the polysaccharide synthase family.</text>
</comment>
<proteinExistence type="inferred from homology"/>
<evidence type="ECO:0000256" key="6">
    <source>
        <dbReference type="ARBA" id="ARBA00023136"/>
    </source>
</evidence>